<dbReference type="GO" id="GO:0006623">
    <property type="term" value="P:protein targeting to vacuole"/>
    <property type="evidence" value="ECO:0007669"/>
    <property type="project" value="TreeGrafter"/>
</dbReference>
<evidence type="ECO:0000313" key="3">
    <source>
        <dbReference type="EMBL" id="PIA55553.1"/>
    </source>
</evidence>
<dbReference type="OrthoDB" id="428159at2759"/>
<dbReference type="PANTHER" id="PTHR16166">
    <property type="entry name" value="VACUOLAR PROTEIN SORTING-ASSOCIATED PROTEIN VPS13"/>
    <property type="match status" value="1"/>
</dbReference>
<proteinExistence type="predicted"/>
<keyword evidence="4" id="KW-1185">Reference proteome</keyword>
<feature type="region of interest" description="Disordered" evidence="1">
    <location>
        <begin position="1507"/>
        <end position="1527"/>
    </location>
</feature>
<name>A0A2G5EII7_AQUCA</name>
<dbReference type="FunCoup" id="A0A2G5EII7">
    <property type="interactions" value="918"/>
</dbReference>
<evidence type="ECO:0000259" key="2">
    <source>
        <dbReference type="Pfam" id="PF25036"/>
    </source>
</evidence>
<evidence type="ECO:0000313" key="4">
    <source>
        <dbReference type="Proteomes" id="UP000230069"/>
    </source>
</evidence>
<sequence>MHDVNLELQLSVTDDTVASFLKIKKLSVEALHLQHTCLLKGLIGAILMPQQVCSLALNATLFDIGLKREEHANRIFSIDDLSASIKLKDLRLLDLNICVPQFNIAFSPIDLPILQVSDIFTFKEVNRARNGRELWNLAASRIHSLTSNPKLSLLKFVNAARLWLRYIHSYESLLSLIGYPAEIAFEKSSAKMSLNKKFSISVKNQLKEISEFEEDLSVAALARARQIARHRAAVRDQQIASSIQPNLEANTNFSLKFLSFLTRTICFILLSVMHLSFLEIILNRHSKVNGSSKVVLEDNNPHYCFNIRKVFITVYPVSAGPSLIGGTSESPVRISSMNLLSFCVTLDVFSLIYTAGNMAQSLYLSCGDFKVNSTSLIVPLKDRNAREEKSHPVERKSKERSIDSKVIVRGEPAPKSPHTEQVVVDSVDTIGSASFLHLESYLEELWSNWKRIHNKFEGIAQYIENPFLLCEIKSSLMDQSLDCPLIGLSKCYLSMGKLNVDLGHSSIISMALFLRQIQLVLHRNASRGGATVHSQPIGINEPEERKWQDLQTLYASGAKMAILRVTPEKKIQIGIVITGPKIRMSLLGGLHNAKEQNVNSIVTQGHSDFYIAFNLENIELCVWPTSKASLGVSTQKSDVGLENFRSNAPQLINTTEECLNEKFIYEGSIGLDSCIRMSGLTVYLEDLGENHQYQVLGLNALFIRSSSIRKYTISFPTTVIALSTSLRGMATGAIVLSYMDEYEIFFQVFERVLSALSYALTNLELISGVYHRETEVLCEKDADVFTQLSEKGSFLILKCIQVVIDASFDFGSVDIIIQNSRKNHIVEYYKRTYGVSSKIPLNGRDVPEHGIAVAVQKSHAQLLWEEGHVETCIGLSGLQLVIFSHQSETGEHQNIYELRNVLYQSPNCLYELCMPSCSLTLCTGSHNAINSYTSSCSNYNAIDGPPLVLHSEGSDIQSRDSNQRVRSMASNLLINIDLGGILMSEYSLRNVLNRPHEETKLLSSLCIPMDDHTISWTIQGGLIILEMTALVMYIRCFSAYFLRIQNAASILPSREFISSGRQSEAVEPYKEMVGQSNHPSKEYHIDSTSSLPHSGTCNTYPQSKWIKSEGLRLTLSQFSLILVIANGSGGVSQFVLEADFLFYIEFSTLRRKSSFDLSRLTVVSQYLHGTFQEHTDDVQVLRSSPVADSEFPSSTVSGDVSLGSQCTKSVPPICCDASSSSPVPQKEFIVENDIGGHFHFIHGNYILKHAAASVLVEKAVSRSDVDHFQLNIDWIGSGSVSGLDITISLTEIEMILSLVDSLSDNLSGGDAGNPKQRHRSRSQGHNNVSEDKVPDGAIVAIQDLHQHTYFAVDGLENIYRVIGAIHYSLVGEKALFRVKHCSKKRWGSTTSWFTLTSLHAKSDLEEPLRLNYRSGSGFVDISSNNDDCSLWRALDYTPENYEADNDFESNSQSSKHTFYLVNKKCGRSVAFIDGVPEFVKKPGNIFKFKLFPDVTFTPHVISLDPPSERTYDPDVQHQTHQDEDQTSGVASNLPYINITMDKVVLTIVHELPVSNDKFPLLQACIDNIQLIVQVLPSKARFISTFTATILYFDAQGNLWREIVRPVDMCIFYHCRFEDQSSEIVTKGVPAHFYFRIKQVEVSLTELSLDILLFVAGELKLAGPFAVRSSVIFANCCKIENQSSLNLICCFYDKKETTVSAKRSVSIFIRPVALASRPENSSFLSVQLAALGDFTTSPIHVSLSNARVLAWRTRVISLQDSRSFPGPFVVVDVSKTTEDGLSVVVSPLLRVHNETGFSMEILFWRPKQKEAESASVLLRNGDTIDDSMAALDAINLHGGSKKALMSLILGNFLFSCRPVITEQSGDLGESISAEWSEDLKGGKVVCLSGIFDKLNYRFRQALGVKSGKISFSTVRCALIVEGARITDLHFLIQTIGKDVPVVQPDELRDTTETRTVPVALQEQKEIFLLPTVQVTNYLQSEIHVLLTETQPDLSSIGGCSNIGKQATISCGSSANLYVNPAMIYFTVTLTEFNSSCKAVNSGDWVKKLQKKRSDLNYLDIDLDFGGGKYFASLRLSRSDRGVLEAAIFTSYVLQNDCELSLLCFASSQKPLSRLEIEKFGSSLPPDLGSFLPPKTTRSWFMKSNRMNLKLLDDKASMALLDMDVLSGFTELCLETYAGDKVTHISKLGVSLKPWNAKMSVPSQIVSIVPRYAVLNETDQTIFVQQCCLEEDLDGVIAVDGKQKAALHMKTGSNRRRERKLLDSLFRKHKNASEDYLIYIQFRLNDIGSSWSGPICIASLGRFFLKFRRHVDSLGSQSSPTTGQESKLTEFAVVHVVEEGPALVLHFDRPLNFTPPYRIENLLRNASITYYQKDSMDPDILGPGSSFGYVWDDLSLPHQLVVQITGMNLSREISLDKVRPWKPFFKVRQQRGLALDLPLEKKSRNQIKDKDELFNLEKLKVGYEVYADGATRVLRISEFPGRGKEDSELHLCAKYQLRVSNLAIHILENKKQDENVSVPSVYSPIVVARLGNINFDSMITDQNKYNQIRIQSINVDEKWVGAPFAAILRRNESDSSDTNENILQIVFVLLSTDSGVRKVKYASTVLQPVQLNLDEETLMRFVPFWRTSLSTSSTSQQYYFEHFEIHPIKVVASFLPGSSDANYSSSQETLRSFLHSVIKIPAVKNKNVELNGILLTHALVTVRELCFKCAQHYSWYAMRAVYIAKGSPLLPPAFASIFDDSASSSLDIFFDPSSGVVNVPGITIGMFKFISKCIDKKGFSGTKRYFGDLGKTIKTAGSNVLFAAVTEISDCVLKGAEANGFNGMVNGFHQGILRLAMEPSVLGTAVMEGGPDRKIKLDRSPGVDELYIEGYLQAMLDIIYKQEYLRVRVIDNQVILKNLPPNSSLLNEIMDRVRGFLISKALLQGDPSTACRPLRHLRGESEWKIGPTILTLWEHLFVSFAIRMLRKKAVVYMANPKWKKISGGDSGKRIVPTSSEEKQGIKLNLKWGVRKFIFSGIVAYLDGRLCRCIPNAIVRRIVSGFLLSLLDDNNRD</sequence>
<dbReference type="GO" id="GO:0045053">
    <property type="term" value="P:protein retention in Golgi apparatus"/>
    <property type="evidence" value="ECO:0007669"/>
    <property type="project" value="TreeGrafter"/>
</dbReference>
<dbReference type="Proteomes" id="UP000230069">
    <property type="component" value="Unassembled WGS sequence"/>
</dbReference>
<gene>
    <name evidence="3" type="ORF">AQUCO_00700091v1</name>
</gene>
<accession>A0A2G5EII7</accession>
<evidence type="ECO:0000256" key="1">
    <source>
        <dbReference type="SAM" id="MobiDB-lite"/>
    </source>
</evidence>
<reference evidence="3 4" key="1">
    <citation type="submission" date="2017-09" db="EMBL/GenBank/DDBJ databases">
        <title>WGS assembly of Aquilegia coerulea Goldsmith.</title>
        <authorList>
            <person name="Hodges S."/>
            <person name="Kramer E."/>
            <person name="Nordborg M."/>
            <person name="Tomkins J."/>
            <person name="Borevitz J."/>
            <person name="Derieg N."/>
            <person name="Yan J."/>
            <person name="Mihaltcheva S."/>
            <person name="Hayes R.D."/>
            <person name="Rokhsar D."/>
        </authorList>
    </citation>
    <scope>NUCLEOTIDE SEQUENCE [LARGE SCALE GENOMIC DNA]</scope>
    <source>
        <strain evidence="4">cv. Goldsmith</strain>
    </source>
</reference>
<feature type="compositionally biased region" description="Basic and acidic residues" evidence="1">
    <location>
        <begin position="1507"/>
        <end position="1523"/>
    </location>
</feature>
<feature type="region of interest" description="Disordered" evidence="1">
    <location>
        <begin position="1307"/>
        <end position="1331"/>
    </location>
</feature>
<dbReference type="InParanoid" id="A0A2G5EII7"/>
<dbReference type="InterPro" id="IPR009543">
    <property type="entry name" value="VPS13_VAB"/>
</dbReference>
<dbReference type="Pfam" id="PF25036">
    <property type="entry name" value="VPS13_VAB"/>
    <property type="match status" value="1"/>
</dbReference>
<dbReference type="InterPro" id="IPR026847">
    <property type="entry name" value="VPS13"/>
</dbReference>
<feature type="domain" description="Vacuolar protein sorting-associated protein 13 VPS13 adaptor binding" evidence="2">
    <location>
        <begin position="1964"/>
        <end position="2391"/>
    </location>
</feature>
<dbReference type="EMBL" id="KZ305024">
    <property type="protein sequence ID" value="PIA55553.1"/>
    <property type="molecule type" value="Genomic_DNA"/>
</dbReference>
<dbReference type="STRING" id="218851.A0A2G5EII7"/>
<protein>
    <recommendedName>
        <fullName evidence="2">Vacuolar protein sorting-associated protein 13 VPS13 adaptor binding domain-containing protein</fullName>
    </recommendedName>
</protein>
<dbReference type="PANTHER" id="PTHR16166:SF130">
    <property type="entry name" value="PROTEIN SORTING-ASSOCIATED PROTEIN, PUTATIVE (DUF1162)-RELATED"/>
    <property type="match status" value="1"/>
</dbReference>
<organism evidence="3 4">
    <name type="scientific">Aquilegia coerulea</name>
    <name type="common">Rocky mountain columbine</name>
    <dbReference type="NCBI Taxonomy" id="218851"/>
    <lineage>
        <taxon>Eukaryota</taxon>
        <taxon>Viridiplantae</taxon>
        <taxon>Streptophyta</taxon>
        <taxon>Embryophyta</taxon>
        <taxon>Tracheophyta</taxon>
        <taxon>Spermatophyta</taxon>
        <taxon>Magnoliopsida</taxon>
        <taxon>Ranunculales</taxon>
        <taxon>Ranunculaceae</taxon>
        <taxon>Thalictroideae</taxon>
        <taxon>Aquilegia</taxon>
    </lineage>
</organism>